<dbReference type="PANTHER" id="PTHR30290">
    <property type="entry name" value="PERIPLASMIC BINDING COMPONENT OF ABC TRANSPORTER"/>
    <property type="match status" value="1"/>
</dbReference>
<name>A0A326UVH9_THEHA</name>
<feature type="domain" description="Solute-binding protein family 5" evidence="1">
    <location>
        <begin position="98"/>
        <end position="464"/>
    </location>
</feature>
<dbReference type="InterPro" id="IPR030678">
    <property type="entry name" value="Peptide/Ni-bd"/>
</dbReference>
<organism evidence="2 3">
    <name type="scientific">Thermosporothrix hazakensis</name>
    <dbReference type="NCBI Taxonomy" id="644383"/>
    <lineage>
        <taxon>Bacteria</taxon>
        <taxon>Bacillati</taxon>
        <taxon>Chloroflexota</taxon>
        <taxon>Ktedonobacteria</taxon>
        <taxon>Ktedonobacterales</taxon>
        <taxon>Thermosporotrichaceae</taxon>
        <taxon>Thermosporothrix</taxon>
    </lineage>
</organism>
<reference evidence="2 3" key="1">
    <citation type="submission" date="2018-06" db="EMBL/GenBank/DDBJ databases">
        <title>Genomic Encyclopedia of Archaeal and Bacterial Type Strains, Phase II (KMG-II): from individual species to whole genera.</title>
        <authorList>
            <person name="Goeker M."/>
        </authorList>
    </citation>
    <scope>NUCLEOTIDE SEQUENCE [LARGE SCALE GENOMIC DNA]</scope>
    <source>
        <strain evidence="2 3">ATCC BAA-1881</strain>
    </source>
</reference>
<accession>A0A326UVH9</accession>
<evidence type="ECO:0000313" key="3">
    <source>
        <dbReference type="Proteomes" id="UP000248806"/>
    </source>
</evidence>
<dbReference type="Pfam" id="PF00496">
    <property type="entry name" value="SBP_bac_5"/>
    <property type="match status" value="1"/>
</dbReference>
<dbReference type="CDD" id="cd08509">
    <property type="entry name" value="PBP2_TmCBP_oligosaccharides_like"/>
    <property type="match status" value="1"/>
</dbReference>
<keyword evidence="3" id="KW-1185">Reference proteome</keyword>
<dbReference type="AlphaFoldDB" id="A0A326UVH9"/>
<dbReference type="OrthoDB" id="239741at2"/>
<dbReference type="Gene3D" id="3.90.76.10">
    <property type="entry name" value="Dipeptide-binding Protein, Domain 1"/>
    <property type="match status" value="1"/>
</dbReference>
<dbReference type="SUPFAM" id="SSF53850">
    <property type="entry name" value="Periplasmic binding protein-like II"/>
    <property type="match status" value="1"/>
</dbReference>
<dbReference type="PIRSF" id="PIRSF002741">
    <property type="entry name" value="MppA"/>
    <property type="match status" value="1"/>
</dbReference>
<dbReference type="Gene3D" id="3.10.105.10">
    <property type="entry name" value="Dipeptide-binding Protein, Domain 3"/>
    <property type="match status" value="1"/>
</dbReference>
<dbReference type="GO" id="GO:0015833">
    <property type="term" value="P:peptide transport"/>
    <property type="evidence" value="ECO:0007669"/>
    <property type="project" value="TreeGrafter"/>
</dbReference>
<protein>
    <submittedName>
        <fullName evidence="2">Peptide/nickel transport system substrate-binding protein</fullName>
    </submittedName>
</protein>
<dbReference type="InterPro" id="IPR000914">
    <property type="entry name" value="SBP_5_dom"/>
</dbReference>
<dbReference type="GO" id="GO:1904680">
    <property type="term" value="F:peptide transmembrane transporter activity"/>
    <property type="evidence" value="ECO:0007669"/>
    <property type="project" value="TreeGrafter"/>
</dbReference>
<sequence length="563" mass="62971">MSPNSHATTARVKAKMSMALFSVLILFAVLLTACGGGNPATGNNTTPNNKKAILNLGAHVGGPYVRATSPFNPSANEGILGFVYEPLYFVNQIDGKETPLLASSYQWSEDFKKLTFTIRENVKWSDGQAFSAEDVAFTYNLLKKFPATDTRGLWNYLTSAEAPDAKTVVITFKQSYTPLFYNLASQVPMVPKHIFEKVKDPVTYNEDPVGTGPFKFDKLTPQMITYKKNADYWQADKVQIEELRLPQVTDNNVLLQKLIAGQIDWGSFFPEGSLDQTFVSKDPQNNHYWMPPYAMFSMYINLTKEPLNDVALRQAMAWALDRDQLAKQAEGGYVDGGNQYGLVTPNQNSYIDSSLEKISYNKEKANEILDKAGYTKGSDGVRTKNGQRLSFKLNLPAGWTDWEKMASIIQANLKEIGIDIQVNGLQQANWTDALNNQKYDLSIGGTYSGPSPYYQFNNHLNSANIGHNGQNWSAWKDDETDKLLNQYVSNSANKDEQTKAIHGLEKVMVEKVPFIPLVNAGGWFEYTTKNFTGWPNKDNAYALGPTWSFPDNLMVVTNLKLKS</sequence>
<gene>
    <name evidence="2" type="ORF">EI42_00689</name>
</gene>
<proteinExistence type="predicted"/>
<comment type="caution">
    <text evidence="2">The sequence shown here is derived from an EMBL/GenBank/DDBJ whole genome shotgun (WGS) entry which is preliminary data.</text>
</comment>
<dbReference type="EMBL" id="QKUF01000001">
    <property type="protein sequence ID" value="PZW36513.1"/>
    <property type="molecule type" value="Genomic_DNA"/>
</dbReference>
<dbReference type="Proteomes" id="UP000248806">
    <property type="component" value="Unassembled WGS sequence"/>
</dbReference>
<dbReference type="Gene3D" id="3.40.190.10">
    <property type="entry name" value="Periplasmic binding protein-like II"/>
    <property type="match status" value="1"/>
</dbReference>
<evidence type="ECO:0000313" key="2">
    <source>
        <dbReference type="EMBL" id="PZW36513.1"/>
    </source>
</evidence>
<dbReference type="InterPro" id="IPR039424">
    <property type="entry name" value="SBP_5"/>
</dbReference>
<dbReference type="GO" id="GO:0042597">
    <property type="term" value="C:periplasmic space"/>
    <property type="evidence" value="ECO:0007669"/>
    <property type="project" value="UniProtKB-ARBA"/>
</dbReference>
<dbReference type="GO" id="GO:0043190">
    <property type="term" value="C:ATP-binding cassette (ABC) transporter complex"/>
    <property type="evidence" value="ECO:0007669"/>
    <property type="project" value="InterPro"/>
</dbReference>
<evidence type="ECO:0000259" key="1">
    <source>
        <dbReference type="Pfam" id="PF00496"/>
    </source>
</evidence>